<organism evidence="5 6">
    <name type="scientific">Nocardia pulmonis</name>
    <dbReference type="NCBI Taxonomy" id="2951408"/>
    <lineage>
        <taxon>Bacteria</taxon>
        <taxon>Bacillati</taxon>
        <taxon>Actinomycetota</taxon>
        <taxon>Actinomycetes</taxon>
        <taxon>Mycobacteriales</taxon>
        <taxon>Nocardiaceae</taxon>
        <taxon>Nocardia</taxon>
    </lineage>
</organism>
<keyword evidence="2 5" id="KW-0012">Acyltransferase</keyword>
<gene>
    <name evidence="5" type="ORF">NDR86_11740</name>
</gene>
<keyword evidence="1 5" id="KW-0808">Transferase</keyword>
<comment type="caution">
    <text evidence="5">The sequence shown here is derived from an EMBL/GenBank/DDBJ whole genome shotgun (WGS) entry which is preliminary data.</text>
</comment>
<dbReference type="GO" id="GO:0005737">
    <property type="term" value="C:cytoplasm"/>
    <property type="evidence" value="ECO:0007669"/>
    <property type="project" value="TreeGrafter"/>
</dbReference>
<evidence type="ECO:0000313" key="5">
    <source>
        <dbReference type="EMBL" id="MCM6774146.1"/>
    </source>
</evidence>
<keyword evidence="6" id="KW-1185">Reference proteome</keyword>
<dbReference type="InterPro" id="IPR045039">
    <property type="entry name" value="NSI-like"/>
</dbReference>
<dbReference type="PANTHER" id="PTHR43626:SF4">
    <property type="entry name" value="GCN5-RELATED N-ACETYLTRANSFERASE 2, CHLOROPLASTIC"/>
    <property type="match status" value="1"/>
</dbReference>
<accession>A0A9X2IYP9</accession>
<dbReference type="EMBL" id="JAMRXG010000004">
    <property type="protein sequence ID" value="MCM6774146.1"/>
    <property type="molecule type" value="Genomic_DNA"/>
</dbReference>
<dbReference type="Proteomes" id="UP001139157">
    <property type="component" value="Unassembled WGS sequence"/>
</dbReference>
<evidence type="ECO:0000256" key="3">
    <source>
        <dbReference type="SAM" id="MobiDB-lite"/>
    </source>
</evidence>
<dbReference type="InterPro" id="IPR000182">
    <property type="entry name" value="GNAT_dom"/>
</dbReference>
<evidence type="ECO:0000256" key="2">
    <source>
        <dbReference type="ARBA" id="ARBA00023315"/>
    </source>
</evidence>
<dbReference type="CDD" id="cd04301">
    <property type="entry name" value="NAT_SF"/>
    <property type="match status" value="1"/>
</dbReference>
<sequence length="205" mass="22320">MTTRAPHSDSIGGAPVPDGDAHGPSVVTQAAASGPDASAATSTPIVRRARTSDVQQIKDLVDRYAGKILLEKNLVTLYESVQEFWVAELDGRLVGCGALHVLWADLGEVRTVAVHPEVKGRGIGRLIVDQLITIARELELRRLFVLTFETEFFGRHGFVEIEGTPVTAEVFAEMCRSYDTGVAEFLDLSYVKPNTLGNTRMLLTL</sequence>
<protein>
    <submittedName>
        <fullName evidence="5">Amino-acid N-acetyltransferase</fullName>
        <ecNumber evidence="5">2.3.1.1</ecNumber>
    </submittedName>
</protein>
<proteinExistence type="predicted"/>
<dbReference type="Pfam" id="PF00583">
    <property type="entry name" value="Acetyltransf_1"/>
    <property type="match status" value="1"/>
</dbReference>
<dbReference type="GO" id="GO:0008080">
    <property type="term" value="F:N-acetyltransferase activity"/>
    <property type="evidence" value="ECO:0007669"/>
    <property type="project" value="InterPro"/>
</dbReference>
<feature type="compositionally biased region" description="Low complexity" evidence="3">
    <location>
        <begin position="28"/>
        <end position="43"/>
    </location>
</feature>
<evidence type="ECO:0000256" key="1">
    <source>
        <dbReference type="ARBA" id="ARBA00022679"/>
    </source>
</evidence>
<evidence type="ECO:0000313" key="6">
    <source>
        <dbReference type="Proteomes" id="UP001139157"/>
    </source>
</evidence>
<dbReference type="Gene3D" id="3.40.630.30">
    <property type="match status" value="1"/>
</dbReference>
<dbReference type="SUPFAM" id="SSF55729">
    <property type="entry name" value="Acyl-CoA N-acyltransferases (Nat)"/>
    <property type="match status" value="1"/>
</dbReference>
<dbReference type="AlphaFoldDB" id="A0A9X2IYP9"/>
<evidence type="ECO:0000259" key="4">
    <source>
        <dbReference type="PROSITE" id="PS51186"/>
    </source>
</evidence>
<feature type="domain" description="N-acetyltransferase" evidence="4">
    <location>
        <begin position="44"/>
        <end position="179"/>
    </location>
</feature>
<dbReference type="PANTHER" id="PTHR43626">
    <property type="entry name" value="ACYL-COA N-ACYLTRANSFERASE"/>
    <property type="match status" value="1"/>
</dbReference>
<feature type="region of interest" description="Disordered" evidence="3">
    <location>
        <begin position="1"/>
        <end position="44"/>
    </location>
</feature>
<dbReference type="NCBIfam" id="NF005921">
    <property type="entry name" value="PRK07922.1"/>
    <property type="match status" value="1"/>
</dbReference>
<dbReference type="EC" id="2.3.1.1" evidence="5"/>
<reference evidence="5" key="1">
    <citation type="submission" date="2022-06" db="EMBL/GenBank/DDBJ databases">
        <title>Novel species in genus nocardia.</title>
        <authorList>
            <person name="Li F."/>
        </authorList>
    </citation>
    <scope>NUCLEOTIDE SEQUENCE</scope>
    <source>
        <strain evidence="5">CDC141</strain>
    </source>
</reference>
<name>A0A9X2IYP9_9NOCA</name>
<dbReference type="RefSeq" id="WP_251911589.1">
    <property type="nucleotide sequence ID" value="NZ_JAMRXG010000004.1"/>
</dbReference>
<dbReference type="PROSITE" id="PS51186">
    <property type="entry name" value="GNAT"/>
    <property type="match status" value="1"/>
</dbReference>
<dbReference type="InterPro" id="IPR016181">
    <property type="entry name" value="Acyl_CoA_acyltransferase"/>
</dbReference>